<evidence type="ECO:0000313" key="2">
    <source>
        <dbReference type="Proteomes" id="UP000604066"/>
    </source>
</evidence>
<proteinExistence type="predicted"/>
<gene>
    <name evidence="1" type="ORF">HDG70_002351</name>
</gene>
<keyword evidence="2" id="KW-1185">Reference proteome</keyword>
<protein>
    <submittedName>
        <fullName evidence="1">Uncharacterized protein</fullName>
    </submittedName>
</protein>
<name>A0ABX2RFG3_9THEO</name>
<dbReference type="EMBL" id="JACCBS010000003">
    <property type="protein sequence ID" value="NYE58600.1"/>
    <property type="molecule type" value="Genomic_DNA"/>
</dbReference>
<accession>A0ABX2RFG3</accession>
<dbReference type="Proteomes" id="UP000604066">
    <property type="component" value="Unassembled WGS sequence"/>
</dbReference>
<reference evidence="1 2" key="1">
    <citation type="submission" date="2020-07" db="EMBL/GenBank/DDBJ databases">
        <title>Genomic Encyclopedia of Type Strains, Phase III (KMG-III): the genomes of soil and plant-associated and newly described type strains.</title>
        <authorList>
            <person name="Whitman W."/>
        </authorList>
    </citation>
    <scope>NUCLEOTIDE SEQUENCE [LARGE SCALE GENOMIC DNA]</scope>
    <source>
        <strain evidence="1 2">DSM 11255</strain>
    </source>
</reference>
<organism evidence="1 2">
    <name type="scientific">Carboxydothermus ferrireducens DSM 11255</name>
    <dbReference type="NCBI Taxonomy" id="1119529"/>
    <lineage>
        <taxon>Bacteria</taxon>
        <taxon>Bacillati</taxon>
        <taxon>Bacillota</taxon>
        <taxon>Clostridia</taxon>
        <taxon>Thermoanaerobacterales</taxon>
        <taxon>Thermoanaerobacteraceae</taxon>
        <taxon>Carboxydothermus</taxon>
    </lineage>
</organism>
<sequence length="32" mass="3589">MVIIPINQYDELKAGECLRPISCMAIAKVIKQ</sequence>
<evidence type="ECO:0000313" key="1">
    <source>
        <dbReference type="EMBL" id="NYE58600.1"/>
    </source>
</evidence>
<comment type="caution">
    <text evidence="1">The sequence shown here is derived from an EMBL/GenBank/DDBJ whole genome shotgun (WGS) entry which is preliminary data.</text>
</comment>